<dbReference type="InterPro" id="IPR000742">
    <property type="entry name" value="EGF"/>
</dbReference>
<accession>A0AAV4QVT6</accession>
<keyword evidence="1" id="KW-0245">EGF-like domain</keyword>
<dbReference type="SUPFAM" id="SSF57196">
    <property type="entry name" value="EGF/Laminin"/>
    <property type="match status" value="1"/>
</dbReference>
<keyword evidence="1" id="KW-1015">Disulfide bond</keyword>
<feature type="chain" id="PRO_5044011236" description="EGF-like domain-containing protein" evidence="4">
    <location>
        <begin position="25"/>
        <end position="1076"/>
    </location>
</feature>
<feature type="compositionally biased region" description="Low complexity" evidence="2">
    <location>
        <begin position="490"/>
        <end position="506"/>
    </location>
</feature>
<dbReference type="Pfam" id="PF00008">
    <property type="entry name" value="EGF"/>
    <property type="match status" value="1"/>
</dbReference>
<dbReference type="Proteomes" id="UP001054837">
    <property type="component" value="Unassembled WGS sequence"/>
</dbReference>
<evidence type="ECO:0000313" key="7">
    <source>
        <dbReference type="Proteomes" id="UP001054837"/>
    </source>
</evidence>
<evidence type="ECO:0000256" key="1">
    <source>
        <dbReference type="PROSITE-ProRule" id="PRU00076"/>
    </source>
</evidence>
<feature type="domain" description="EGF-like" evidence="5">
    <location>
        <begin position="629"/>
        <end position="664"/>
    </location>
</feature>
<feature type="signal peptide" evidence="4">
    <location>
        <begin position="1"/>
        <end position="24"/>
    </location>
</feature>
<evidence type="ECO:0000259" key="5">
    <source>
        <dbReference type="PROSITE" id="PS50026"/>
    </source>
</evidence>
<evidence type="ECO:0000256" key="3">
    <source>
        <dbReference type="SAM" id="Phobius"/>
    </source>
</evidence>
<dbReference type="Gene3D" id="2.10.25.10">
    <property type="entry name" value="Laminin"/>
    <property type="match status" value="1"/>
</dbReference>
<feature type="domain" description="EGF-like" evidence="5">
    <location>
        <begin position="1006"/>
        <end position="1036"/>
    </location>
</feature>
<feature type="domain" description="EGF-like" evidence="5">
    <location>
        <begin position="799"/>
        <end position="835"/>
    </location>
</feature>
<feature type="disulfide bond" evidence="1">
    <location>
        <begin position="742"/>
        <end position="751"/>
    </location>
</feature>
<dbReference type="PROSITE" id="PS00022">
    <property type="entry name" value="EGF_1"/>
    <property type="match status" value="5"/>
</dbReference>
<evidence type="ECO:0000256" key="4">
    <source>
        <dbReference type="SAM" id="SignalP"/>
    </source>
</evidence>
<feature type="transmembrane region" description="Helical" evidence="3">
    <location>
        <begin position="1047"/>
        <end position="1070"/>
    </location>
</feature>
<dbReference type="AlphaFoldDB" id="A0AAV4QVT6"/>
<keyword evidence="3" id="KW-1133">Transmembrane helix</keyword>
<proteinExistence type="predicted"/>
<feature type="domain" description="EGF-like" evidence="5">
    <location>
        <begin position="716"/>
        <end position="752"/>
    </location>
</feature>
<feature type="disulfide bond" evidence="1">
    <location>
        <begin position="537"/>
        <end position="546"/>
    </location>
</feature>
<gene>
    <name evidence="6" type="primary">AVEN_154332_1</name>
    <name evidence="6" type="ORF">CDAR_422611</name>
</gene>
<dbReference type="PROSITE" id="PS50026">
    <property type="entry name" value="EGF_3"/>
    <property type="match status" value="5"/>
</dbReference>
<feature type="region of interest" description="Disordered" evidence="2">
    <location>
        <begin position="490"/>
        <end position="509"/>
    </location>
</feature>
<keyword evidence="7" id="KW-1185">Reference proteome</keyword>
<sequence length="1076" mass="117522">MKFISIIIYASALLVLQNVVSIKAASIQKLSTETVQEPELGIGNLYQNTSADIKSNCGGNGTCLLRNGENTCTCKEGYALNGEICEECDCGEEGLCSFGKYGKACYCYEGYALYDDICKECDCYSGTCAFTQGRKVCGCYIGHSEDNGYCKYCDCGFMGRCSFENGEKICDCKAGYSPKDGRCEKCDCGEMGFCSFTNDAKICTCKAGYFDKDGNCTKCDCGDMGFCSFKNGTKICTCKAGYDDKDGVCAECSCGENGRCYFGNGAKMCDCNKDYSLETGICRECSCGENGRCSFENGVKMCDCNKGYSLEDGICRECSCGENGKCSFENGVKICYCNNGYSLEAGICKECSCGENGICYFENGLKNCDCNKGYSLEAGICRECNCGDNGTCFLRNGVRTCACDKDYVFNGDICKECYCGEGGICSFKEGAKACACYQDYSLNDEICEECNCGANGRCYFKNGVKICACDNGYAMDGEICKEIVITSPTSTTASESTSPATQSTTSNIPTSDACNDDEDCRYMGLCKQKGEKRFCECRPGLRGDRCETVVDCATGKYKDCSGENGTCFYDAQKREAVCTCSTNKKLDDLKNVCKTCVCGEKGTCSFISGKKTCECQKSSAYDEDDGICKETCGFGSCLNLGSCVKKGEAGFCKCKPGMIGDRCETVTDCITGKYKNCNGERGTCFFDHRNGRATCICDSVAGHKTMKVHPYENICKETCNNDSECLNNGACQEMDGVKFCECKRGVSGDRCQTVDECATGRYKHCTRDRGTCFFDYKRAAAVCMCSGNRKLHHEENICKETCRENNDCQNGGVCEGVQGKKFCTCGRGVTGDLCETIVDCTSGKYKDCRGENGNCSYNHQMQTAVCTCSNDKALQPYENICKECDCGVYGSCSFIGYQKVCSCSLSTSEKDGKCVECDCGSYGVCTFEAEEKKCICGPRTIQIDGKCVAIKSTTERPRTTMIMTTPRDCYCGKNSYSCRFDWRGGKICGCHFGYVQKDGYCTEICSDDKCLHGKCLVRGQDYECKCFKGYTGSRCENKIETKSDNPAWWRILQISSSIAIFVLLSAIFCFHCQKKK</sequence>
<dbReference type="PROSITE" id="PS01186">
    <property type="entry name" value="EGF_2"/>
    <property type="match status" value="2"/>
</dbReference>
<organism evidence="6 7">
    <name type="scientific">Caerostris darwini</name>
    <dbReference type="NCBI Taxonomy" id="1538125"/>
    <lineage>
        <taxon>Eukaryota</taxon>
        <taxon>Metazoa</taxon>
        <taxon>Ecdysozoa</taxon>
        <taxon>Arthropoda</taxon>
        <taxon>Chelicerata</taxon>
        <taxon>Arachnida</taxon>
        <taxon>Araneae</taxon>
        <taxon>Araneomorphae</taxon>
        <taxon>Entelegynae</taxon>
        <taxon>Araneoidea</taxon>
        <taxon>Araneidae</taxon>
        <taxon>Caerostris</taxon>
    </lineage>
</organism>
<feature type="disulfide bond" evidence="1">
    <location>
        <begin position="654"/>
        <end position="663"/>
    </location>
</feature>
<comment type="caution">
    <text evidence="6">The sequence shown here is derived from an EMBL/GenBank/DDBJ whole genome shotgun (WGS) entry which is preliminary data.</text>
</comment>
<evidence type="ECO:0000256" key="2">
    <source>
        <dbReference type="SAM" id="MobiDB-lite"/>
    </source>
</evidence>
<keyword evidence="3" id="KW-0472">Membrane</keyword>
<dbReference type="SMART" id="SM00181">
    <property type="entry name" value="EGF"/>
    <property type="match status" value="15"/>
</dbReference>
<evidence type="ECO:0000313" key="6">
    <source>
        <dbReference type="EMBL" id="GIY13384.1"/>
    </source>
</evidence>
<dbReference type="EMBL" id="BPLQ01005226">
    <property type="protein sequence ID" value="GIY13384.1"/>
    <property type="molecule type" value="Genomic_DNA"/>
</dbReference>
<name>A0AAV4QVT6_9ARAC</name>
<feature type="disulfide bond" evidence="1">
    <location>
        <begin position="825"/>
        <end position="834"/>
    </location>
</feature>
<keyword evidence="3" id="KW-0812">Transmembrane</keyword>
<keyword evidence="4" id="KW-0732">Signal</keyword>
<reference evidence="6 7" key="1">
    <citation type="submission" date="2021-06" db="EMBL/GenBank/DDBJ databases">
        <title>Caerostris darwini draft genome.</title>
        <authorList>
            <person name="Kono N."/>
            <person name="Arakawa K."/>
        </authorList>
    </citation>
    <scope>NUCLEOTIDE SEQUENCE [LARGE SCALE GENOMIC DNA]</scope>
</reference>
<feature type="disulfide bond" evidence="1">
    <location>
        <begin position="1026"/>
        <end position="1035"/>
    </location>
</feature>
<feature type="domain" description="EGF-like" evidence="5">
    <location>
        <begin position="510"/>
        <end position="547"/>
    </location>
</feature>
<protein>
    <recommendedName>
        <fullName evidence="5">EGF-like domain-containing protein</fullName>
    </recommendedName>
</protein>
<comment type="caution">
    <text evidence="1">Lacks conserved residue(s) required for the propagation of feature annotation.</text>
</comment>